<dbReference type="InterPro" id="IPR006696">
    <property type="entry name" value="DUF423"/>
</dbReference>
<keyword evidence="8" id="KW-1185">Reference proteome</keyword>
<dbReference type="PANTHER" id="PTHR43461">
    <property type="entry name" value="TRANSMEMBRANE PROTEIN 256"/>
    <property type="match status" value="1"/>
</dbReference>
<feature type="signal peptide" evidence="6">
    <location>
        <begin position="1"/>
        <end position="25"/>
    </location>
</feature>
<feature type="chain" id="PRO_5022874914" description="DUF423 domain-containing protein" evidence="6">
    <location>
        <begin position="26"/>
        <end position="109"/>
    </location>
</feature>
<evidence type="ECO:0000313" key="8">
    <source>
        <dbReference type="Proteomes" id="UP000316726"/>
    </source>
</evidence>
<dbReference type="Pfam" id="PF04241">
    <property type="entry name" value="DUF423"/>
    <property type="match status" value="1"/>
</dbReference>
<dbReference type="OrthoDB" id="269173at2759"/>
<dbReference type="AlphaFoldDB" id="A0A5B8MCH3"/>
<keyword evidence="6" id="KW-0732">Signal</keyword>
<evidence type="ECO:0000256" key="5">
    <source>
        <dbReference type="SAM" id="Phobius"/>
    </source>
</evidence>
<keyword evidence="3 5" id="KW-1133">Transmembrane helix</keyword>
<organism evidence="7 8">
    <name type="scientific">Chloropicon primus</name>
    <dbReference type="NCBI Taxonomy" id="1764295"/>
    <lineage>
        <taxon>Eukaryota</taxon>
        <taxon>Viridiplantae</taxon>
        <taxon>Chlorophyta</taxon>
        <taxon>Chloropicophyceae</taxon>
        <taxon>Chloropicales</taxon>
        <taxon>Chloropicaceae</taxon>
        <taxon>Chloropicon</taxon>
    </lineage>
</organism>
<proteinExistence type="predicted"/>
<sequence length="109" mass="11384">MSGWRKVAGLSGALAVGLGAYGAHGFKPENAVYKEVYRTGNQYHLLHSALLATAPLSKRPNLFGGLCSGGILLFSGSCYATALSENREFGKLAPVGGMSLIAAWLTLVL</sequence>
<evidence type="ECO:0000313" key="7">
    <source>
        <dbReference type="EMBL" id="QDZ18103.1"/>
    </source>
</evidence>
<evidence type="ECO:0000256" key="1">
    <source>
        <dbReference type="ARBA" id="ARBA00004141"/>
    </source>
</evidence>
<dbReference type="EMBL" id="CP031034">
    <property type="protein sequence ID" value="QDZ18103.1"/>
    <property type="molecule type" value="Genomic_DNA"/>
</dbReference>
<evidence type="ECO:0000256" key="6">
    <source>
        <dbReference type="SAM" id="SignalP"/>
    </source>
</evidence>
<dbReference type="Proteomes" id="UP000316726">
    <property type="component" value="Chromosome 1"/>
</dbReference>
<accession>A0A5B8MCH3</accession>
<keyword evidence="2 5" id="KW-0812">Transmembrane</keyword>
<evidence type="ECO:0000256" key="4">
    <source>
        <dbReference type="ARBA" id="ARBA00023136"/>
    </source>
</evidence>
<feature type="transmembrane region" description="Helical" evidence="5">
    <location>
        <begin position="89"/>
        <end position="107"/>
    </location>
</feature>
<dbReference type="GO" id="GO:0016020">
    <property type="term" value="C:membrane"/>
    <property type="evidence" value="ECO:0007669"/>
    <property type="project" value="UniProtKB-SubCell"/>
</dbReference>
<keyword evidence="4 5" id="KW-0472">Membrane</keyword>
<name>A0A5B8MCH3_9CHLO</name>
<gene>
    <name evidence="7" type="ORF">A3770_01p06210</name>
</gene>
<evidence type="ECO:0008006" key="9">
    <source>
        <dbReference type="Google" id="ProtNLM"/>
    </source>
</evidence>
<reference evidence="7 8" key="1">
    <citation type="submission" date="2018-07" db="EMBL/GenBank/DDBJ databases">
        <title>The complete nuclear genome of the prasinophyte Chloropicon primus (CCMP1205).</title>
        <authorList>
            <person name="Pombert J.-F."/>
            <person name="Otis C."/>
            <person name="Turmel M."/>
            <person name="Lemieux C."/>
        </authorList>
    </citation>
    <scope>NUCLEOTIDE SEQUENCE [LARGE SCALE GENOMIC DNA]</scope>
    <source>
        <strain evidence="7 8">CCMP1205</strain>
    </source>
</reference>
<evidence type="ECO:0000256" key="2">
    <source>
        <dbReference type="ARBA" id="ARBA00022692"/>
    </source>
</evidence>
<comment type="subcellular location">
    <subcellularLocation>
        <location evidence="1">Membrane</location>
        <topology evidence="1">Multi-pass membrane protein</topology>
    </subcellularLocation>
</comment>
<dbReference type="PANTHER" id="PTHR43461:SF1">
    <property type="entry name" value="TRANSMEMBRANE PROTEIN 256"/>
    <property type="match status" value="1"/>
</dbReference>
<feature type="transmembrane region" description="Helical" evidence="5">
    <location>
        <begin position="62"/>
        <end position="82"/>
    </location>
</feature>
<protein>
    <recommendedName>
        <fullName evidence="9">DUF423 domain-containing protein</fullName>
    </recommendedName>
</protein>
<evidence type="ECO:0000256" key="3">
    <source>
        <dbReference type="ARBA" id="ARBA00022989"/>
    </source>
</evidence>